<gene>
    <name evidence="2" type="ORF">FNT36_11935</name>
</gene>
<dbReference type="RefSeq" id="WP_144847860.1">
    <property type="nucleotide sequence ID" value="NZ_VMRJ01000003.1"/>
</dbReference>
<accession>A0A558BUL1</accession>
<name>A0A558BUL1_9BACT</name>
<keyword evidence="1" id="KW-0732">Signal</keyword>
<keyword evidence="3" id="KW-1185">Reference proteome</keyword>
<evidence type="ECO:0000313" key="2">
    <source>
        <dbReference type="EMBL" id="TVT40195.1"/>
    </source>
</evidence>
<dbReference type="AlphaFoldDB" id="A0A558BUL1"/>
<evidence type="ECO:0000256" key="1">
    <source>
        <dbReference type="SAM" id="SignalP"/>
    </source>
</evidence>
<organism evidence="2 3">
    <name type="scientific">Hymenobacter setariae</name>
    <dbReference type="NCBI Taxonomy" id="2594794"/>
    <lineage>
        <taxon>Bacteria</taxon>
        <taxon>Pseudomonadati</taxon>
        <taxon>Bacteroidota</taxon>
        <taxon>Cytophagia</taxon>
        <taxon>Cytophagales</taxon>
        <taxon>Hymenobacteraceae</taxon>
        <taxon>Hymenobacter</taxon>
    </lineage>
</organism>
<sequence length="156" mass="16766">MKSLFILGWLLLPVVGFAQQAPAAPAAPAAKVPVVLPPKKANAILIQRRDSGLVALTALMQGLVNRGYTIKDVNREQLTVRTEPRPVSEVGAVIVEGAVQGRQFVLTGAFAPEVTSRRSTPIVYPGEGRPDRASKAWEELVKTAGLLKGNITYRTQ</sequence>
<dbReference type="Proteomes" id="UP000317624">
    <property type="component" value="Unassembled WGS sequence"/>
</dbReference>
<protein>
    <submittedName>
        <fullName evidence="2">Uncharacterized protein</fullName>
    </submittedName>
</protein>
<feature type="signal peptide" evidence="1">
    <location>
        <begin position="1"/>
        <end position="23"/>
    </location>
</feature>
<proteinExistence type="predicted"/>
<dbReference type="EMBL" id="VMRJ01000003">
    <property type="protein sequence ID" value="TVT40195.1"/>
    <property type="molecule type" value="Genomic_DNA"/>
</dbReference>
<comment type="caution">
    <text evidence="2">The sequence shown here is derived from an EMBL/GenBank/DDBJ whole genome shotgun (WGS) entry which is preliminary data.</text>
</comment>
<evidence type="ECO:0000313" key="3">
    <source>
        <dbReference type="Proteomes" id="UP000317624"/>
    </source>
</evidence>
<reference evidence="2 3" key="1">
    <citation type="submission" date="2019-07" db="EMBL/GenBank/DDBJ databases">
        <title>Hymenobacter sp. straun FUR1 Genome sequencing and assembly.</title>
        <authorList>
            <person name="Chhetri G."/>
        </authorList>
    </citation>
    <scope>NUCLEOTIDE SEQUENCE [LARGE SCALE GENOMIC DNA]</scope>
    <source>
        <strain evidence="2 3">Fur1</strain>
    </source>
</reference>
<feature type="chain" id="PRO_5022130788" evidence="1">
    <location>
        <begin position="24"/>
        <end position="156"/>
    </location>
</feature>